<dbReference type="Proteomes" id="UP000697107">
    <property type="component" value="Unassembled WGS sequence"/>
</dbReference>
<evidence type="ECO:0000313" key="5">
    <source>
        <dbReference type="EMBL" id="KAG2978031.1"/>
    </source>
</evidence>
<dbReference type="Proteomes" id="UP000251314">
    <property type="component" value="Unassembled WGS sequence"/>
</dbReference>
<dbReference type="EMBL" id="MJFZ01000087">
    <property type="protein sequence ID" value="RAW38478.1"/>
    <property type="molecule type" value="Genomic_DNA"/>
</dbReference>
<evidence type="ECO:0000313" key="3">
    <source>
        <dbReference type="EMBL" id="KAG2935335.1"/>
    </source>
</evidence>
<proteinExistence type="predicted"/>
<accession>A0A329SRV1</accession>
<evidence type="ECO:0000256" key="1">
    <source>
        <dbReference type="SAM" id="MobiDB-lite"/>
    </source>
</evidence>
<feature type="region of interest" description="Disordered" evidence="1">
    <location>
        <begin position="81"/>
        <end position="105"/>
    </location>
</feature>
<reference evidence="6" key="2">
    <citation type="submission" date="2018-05" db="EMBL/GenBank/DDBJ databases">
        <title>Effector identification in a new, highly contiguous assembly of the strawberry crown rot pathogen Phytophthora cactorum.</title>
        <authorList>
            <person name="Armitage A.D."/>
            <person name="Nellist C.F."/>
            <person name="Bates H."/>
            <person name="Vickerstaff R.J."/>
            <person name="Harrison R.J."/>
        </authorList>
    </citation>
    <scope>NUCLEOTIDE SEQUENCE</scope>
    <source>
        <strain evidence="2">15-7</strain>
        <strain evidence="4">4032</strain>
        <strain evidence="3">4040</strain>
        <strain evidence="5">P415</strain>
        <strain evidence="6">P421</strain>
    </source>
</reference>
<dbReference type="Proteomes" id="UP000736787">
    <property type="component" value="Unassembled WGS sequence"/>
</dbReference>
<dbReference type="EMBL" id="RCMV01000367">
    <property type="protein sequence ID" value="KAG3218351.1"/>
    <property type="molecule type" value="Genomic_DNA"/>
</dbReference>
<dbReference type="EMBL" id="RCMG01000357">
    <property type="protein sequence ID" value="KAG2855873.1"/>
    <property type="molecule type" value="Genomic_DNA"/>
</dbReference>
<dbReference type="VEuPathDB" id="FungiDB:PC110_g5242"/>
<reference evidence="7 8" key="1">
    <citation type="submission" date="2018-01" db="EMBL/GenBank/DDBJ databases">
        <title>Draft genome of the strawberry crown rot pathogen Phytophthora cactorum.</title>
        <authorList>
            <person name="Armitage A.D."/>
            <person name="Lysoe E."/>
            <person name="Nellist C.F."/>
            <person name="Harrison R.J."/>
            <person name="Brurberg M.B."/>
        </authorList>
    </citation>
    <scope>NUCLEOTIDE SEQUENCE [LARGE SCALE GENOMIC DNA]</scope>
    <source>
        <strain evidence="7 8">10300</strain>
    </source>
</reference>
<name>A0A329SRV1_9STRA</name>
<evidence type="ECO:0000313" key="4">
    <source>
        <dbReference type="EMBL" id="KAG2939234.1"/>
    </source>
</evidence>
<protein>
    <submittedName>
        <fullName evidence="7">Uncharacterized protein</fullName>
    </submittedName>
</protein>
<organism evidence="7 8">
    <name type="scientific">Phytophthora cactorum</name>
    <dbReference type="NCBI Taxonomy" id="29920"/>
    <lineage>
        <taxon>Eukaryota</taxon>
        <taxon>Sar</taxon>
        <taxon>Stramenopiles</taxon>
        <taxon>Oomycota</taxon>
        <taxon>Peronosporomycetes</taxon>
        <taxon>Peronosporales</taxon>
        <taxon>Peronosporaceae</taxon>
        <taxon>Phytophthora</taxon>
    </lineage>
</organism>
<gene>
    <name evidence="7" type="ORF">PC110_g5242</name>
    <name evidence="2" type="ORF">PC113_g12081</name>
    <name evidence="4" type="ORF">PC115_g3240</name>
    <name evidence="3" type="ORF">PC117_g12446</name>
    <name evidence="5" type="ORF">PC118_g12503</name>
    <name evidence="6" type="ORF">PC129_g10842</name>
</gene>
<evidence type="ECO:0000313" key="2">
    <source>
        <dbReference type="EMBL" id="KAG2855873.1"/>
    </source>
</evidence>
<dbReference type="EMBL" id="RCMK01000342">
    <property type="protein sequence ID" value="KAG2935335.1"/>
    <property type="molecule type" value="Genomic_DNA"/>
</dbReference>
<dbReference type="PANTHER" id="PTHR34409:SF1">
    <property type="entry name" value="MYB-LIKE DOMAIN-CONTAINING PROTEIN"/>
    <property type="match status" value="1"/>
</dbReference>
<dbReference type="PANTHER" id="PTHR34409">
    <property type="entry name" value="SET DOMAIN-CONTAINING PROTEIN"/>
    <property type="match status" value="1"/>
</dbReference>
<comment type="caution">
    <text evidence="7">The sequence shown here is derived from an EMBL/GenBank/DDBJ whole genome shotgun (WGS) entry which is preliminary data.</text>
</comment>
<dbReference type="EMBL" id="RCML01000404">
    <property type="protein sequence ID" value="KAG2978031.1"/>
    <property type="molecule type" value="Genomic_DNA"/>
</dbReference>
<evidence type="ECO:0000313" key="8">
    <source>
        <dbReference type="Proteomes" id="UP000251314"/>
    </source>
</evidence>
<evidence type="ECO:0000313" key="6">
    <source>
        <dbReference type="EMBL" id="KAG3218351.1"/>
    </source>
</evidence>
<dbReference type="AlphaFoldDB" id="A0A329SRV1"/>
<dbReference type="Proteomes" id="UP000735874">
    <property type="component" value="Unassembled WGS sequence"/>
</dbReference>
<keyword evidence="8" id="KW-1185">Reference proteome</keyword>
<dbReference type="EMBL" id="RCMI01000052">
    <property type="protein sequence ID" value="KAG2939234.1"/>
    <property type="molecule type" value="Genomic_DNA"/>
</dbReference>
<dbReference type="Proteomes" id="UP000774804">
    <property type="component" value="Unassembled WGS sequence"/>
</dbReference>
<sequence>MAEASFAKVKRVRAVKATTALKKKLTEVQGPTNAMGFSMFEILLLLREENERKAEARREEEDHHRREENIFREARIAAEKVDAEERHRQDKIDMDERARRDKKDARARTQELVLLIGALSKKE</sequence>
<evidence type="ECO:0000313" key="7">
    <source>
        <dbReference type="EMBL" id="RAW38478.1"/>
    </source>
</evidence>
<dbReference type="Proteomes" id="UP000760860">
    <property type="component" value="Unassembled WGS sequence"/>
</dbReference>